<reference evidence="2 3" key="1">
    <citation type="journal article" date="2019" name="Sci. Rep.">
        <title>Comparative genomics of chytrid fungi reveal insights into the obligate biotrophic and pathogenic lifestyle of Synchytrium endobioticum.</title>
        <authorList>
            <person name="van de Vossenberg B.T.L.H."/>
            <person name="Warris S."/>
            <person name="Nguyen H.D.T."/>
            <person name="van Gent-Pelzer M.P.E."/>
            <person name="Joly D.L."/>
            <person name="van de Geest H.C."/>
            <person name="Bonants P.J.M."/>
            <person name="Smith D.S."/>
            <person name="Levesque C.A."/>
            <person name="van der Lee T.A.J."/>
        </authorList>
    </citation>
    <scope>NUCLEOTIDE SEQUENCE [LARGE SCALE GENOMIC DNA]</scope>
    <source>
        <strain evidence="2 3">CBS 675.73</strain>
    </source>
</reference>
<evidence type="ECO:0000259" key="1">
    <source>
        <dbReference type="PROSITE" id="PS51471"/>
    </source>
</evidence>
<keyword evidence="3" id="KW-1185">Reference proteome</keyword>
<dbReference type="SUPFAM" id="SSF51197">
    <property type="entry name" value="Clavaminate synthase-like"/>
    <property type="match status" value="1"/>
</dbReference>
<dbReference type="PROSITE" id="PS51471">
    <property type="entry name" value="FE2OG_OXY"/>
    <property type="match status" value="1"/>
</dbReference>
<organism evidence="2 3">
    <name type="scientific">Chytriomyces confervae</name>
    <dbReference type="NCBI Taxonomy" id="246404"/>
    <lineage>
        <taxon>Eukaryota</taxon>
        <taxon>Fungi</taxon>
        <taxon>Fungi incertae sedis</taxon>
        <taxon>Chytridiomycota</taxon>
        <taxon>Chytridiomycota incertae sedis</taxon>
        <taxon>Chytridiomycetes</taxon>
        <taxon>Chytridiales</taxon>
        <taxon>Chytriomycetaceae</taxon>
        <taxon>Chytriomyces</taxon>
    </lineage>
</organism>
<gene>
    <name evidence="2" type="ORF">CcCBS67573_g10139</name>
</gene>
<dbReference type="AlphaFoldDB" id="A0A507DEY0"/>
<name>A0A507DEY0_9FUNG</name>
<dbReference type="GO" id="GO:0016491">
    <property type="term" value="F:oxidoreductase activity"/>
    <property type="evidence" value="ECO:0007669"/>
    <property type="project" value="TreeGrafter"/>
</dbReference>
<feature type="domain" description="Fe2OG dioxygenase" evidence="1">
    <location>
        <begin position="247"/>
        <end position="366"/>
    </location>
</feature>
<dbReference type="OrthoDB" id="271595at2759"/>
<comment type="caution">
    <text evidence="2">The sequence shown here is derived from an EMBL/GenBank/DDBJ whole genome shotgun (WGS) entry which is preliminary data.</text>
</comment>
<dbReference type="Proteomes" id="UP000320333">
    <property type="component" value="Unassembled WGS sequence"/>
</dbReference>
<dbReference type="InterPro" id="IPR037151">
    <property type="entry name" value="AlkB-like_sf"/>
</dbReference>
<proteinExistence type="predicted"/>
<dbReference type="STRING" id="246404.A0A507DEY0"/>
<dbReference type="InterPro" id="IPR032857">
    <property type="entry name" value="ALKBH4"/>
</dbReference>
<dbReference type="GO" id="GO:0032451">
    <property type="term" value="F:demethylase activity"/>
    <property type="evidence" value="ECO:0007669"/>
    <property type="project" value="TreeGrafter"/>
</dbReference>
<evidence type="ECO:0000313" key="2">
    <source>
        <dbReference type="EMBL" id="TPX49787.1"/>
    </source>
</evidence>
<dbReference type="InterPro" id="IPR027450">
    <property type="entry name" value="AlkB-like"/>
</dbReference>
<sequence>MSKKIAKLLASIQRKEDVAIESLLYLDPSDNADHACAVCLANVGNEPNPFDVSSILTVLAGLHGFQTLKVARGKSYSFAEFASPLDAQAAFTHLDNAFFAATSDTSVDASDILFPHHLVSAAVKSQHPTGRIIHAFKAKRIPFSDSDTLTKPSEILAAIPGLHVVHDFISEEEEARLLEGMEQHPWISLSERQVQHHGFVFDYDSNHIDFSKDPGQLPAWCQFLVQRMDDTLRQLMLQYPHDFDYRGFNQLTLNRYPPGSGISPHVDTHTRFDSPITSVSLLSPVQMEFRTLYYSDPTSPVTNTTPQLQPTHKTLHVQLPPRSICFMAGASRFGWEHGIRARKADVMNCTRVERALRVSLTFRGVRIREEEVKCDCVWDGLCDAKIAGGAKPDRLKEVDVGVNRHGVVGGKG</sequence>
<dbReference type="PANTHER" id="PTHR12463:SF1">
    <property type="entry name" value="2-OXOGLUTARATE AND FE-DEPENDENT OXYGENASE FAMILY PROTEIN"/>
    <property type="match status" value="1"/>
</dbReference>
<dbReference type="Gene3D" id="2.60.120.590">
    <property type="entry name" value="Alpha-ketoglutarate-dependent dioxygenase AlkB-like"/>
    <property type="match status" value="1"/>
</dbReference>
<protein>
    <recommendedName>
        <fullName evidence="1">Fe2OG dioxygenase domain-containing protein</fullName>
    </recommendedName>
</protein>
<accession>A0A507DEY0</accession>
<dbReference type="Pfam" id="PF13532">
    <property type="entry name" value="2OG-FeII_Oxy_2"/>
    <property type="match status" value="1"/>
</dbReference>
<dbReference type="EMBL" id="QEAP01001199">
    <property type="protein sequence ID" value="TPX49787.1"/>
    <property type="molecule type" value="Genomic_DNA"/>
</dbReference>
<dbReference type="InterPro" id="IPR005123">
    <property type="entry name" value="Oxoglu/Fe-dep_dioxygenase_dom"/>
</dbReference>
<evidence type="ECO:0000313" key="3">
    <source>
        <dbReference type="Proteomes" id="UP000320333"/>
    </source>
</evidence>
<dbReference type="PANTHER" id="PTHR12463">
    <property type="entry name" value="OXYGENASE-RELATED"/>
    <property type="match status" value="1"/>
</dbReference>
<dbReference type="GO" id="GO:0070988">
    <property type="term" value="P:demethylation"/>
    <property type="evidence" value="ECO:0007669"/>
    <property type="project" value="InterPro"/>
</dbReference>